<feature type="domain" description="Solute-binding protein family 3/N-terminal" evidence="3">
    <location>
        <begin position="3"/>
        <end position="227"/>
    </location>
</feature>
<comment type="similarity">
    <text evidence="1">Belongs to the bacterial solute-binding protein 3 family.</text>
</comment>
<dbReference type="InterPro" id="IPR001638">
    <property type="entry name" value="Solute-binding_3/MltF_N"/>
</dbReference>
<keyword evidence="5" id="KW-1185">Reference proteome</keyword>
<dbReference type="SUPFAM" id="SSF53850">
    <property type="entry name" value="Periplasmic binding protein-like II"/>
    <property type="match status" value="1"/>
</dbReference>
<dbReference type="Proteomes" id="UP001569151">
    <property type="component" value="Unassembled WGS sequence"/>
</dbReference>
<dbReference type="RefSeq" id="WP_371718646.1">
    <property type="nucleotide sequence ID" value="NZ_JBGOOF010000011.1"/>
</dbReference>
<protein>
    <submittedName>
        <fullName evidence="4">Substrate-binding periplasmic protein</fullName>
    </submittedName>
</protein>
<dbReference type="EMBL" id="JBGOOS010000010">
    <property type="protein sequence ID" value="MEZ8208899.1"/>
    <property type="molecule type" value="Genomic_DNA"/>
</dbReference>
<evidence type="ECO:0000256" key="2">
    <source>
        <dbReference type="ARBA" id="ARBA00022729"/>
    </source>
</evidence>
<organism evidence="4 5">
    <name type="scientific">Vibrio bivalvicida</name>
    <dbReference type="NCBI Taxonomy" id="1276888"/>
    <lineage>
        <taxon>Bacteria</taxon>
        <taxon>Pseudomonadati</taxon>
        <taxon>Pseudomonadota</taxon>
        <taxon>Gammaproteobacteria</taxon>
        <taxon>Vibrionales</taxon>
        <taxon>Vibrionaceae</taxon>
        <taxon>Vibrio</taxon>
        <taxon>Vibrio oreintalis group</taxon>
    </lineage>
</organism>
<evidence type="ECO:0000313" key="4">
    <source>
        <dbReference type="EMBL" id="MEZ8208899.1"/>
    </source>
</evidence>
<comment type="caution">
    <text evidence="4">The sequence shown here is derived from an EMBL/GenBank/DDBJ whole genome shotgun (WGS) entry which is preliminary data.</text>
</comment>
<keyword evidence="2" id="KW-0732">Signal</keyword>
<proteinExistence type="inferred from homology"/>
<evidence type="ECO:0000313" key="5">
    <source>
        <dbReference type="Proteomes" id="UP001569151"/>
    </source>
</evidence>
<name>A0ABV4MH55_9VIBR</name>
<evidence type="ECO:0000259" key="3">
    <source>
        <dbReference type="SMART" id="SM00062"/>
    </source>
</evidence>
<dbReference type="PANTHER" id="PTHR35936:SF25">
    <property type="entry name" value="ABC TRANSPORTER SUBSTRATE-BINDING PROTEIN"/>
    <property type="match status" value="1"/>
</dbReference>
<dbReference type="Gene3D" id="3.40.190.10">
    <property type="entry name" value="Periplasmic binding protein-like II"/>
    <property type="match status" value="2"/>
</dbReference>
<evidence type="ECO:0000256" key="1">
    <source>
        <dbReference type="ARBA" id="ARBA00010333"/>
    </source>
</evidence>
<accession>A0ABV4MH55</accession>
<dbReference type="SMART" id="SM00062">
    <property type="entry name" value="PBPb"/>
    <property type="match status" value="1"/>
</dbReference>
<reference evidence="4 5" key="1">
    <citation type="submission" date="2024-06" db="EMBL/GenBank/DDBJ databases">
        <authorList>
            <person name="Steensen K."/>
            <person name="Seneca J."/>
            <person name="Bartlau N."/>
            <person name="Yu A.X."/>
            <person name="Polz M.F."/>
        </authorList>
    </citation>
    <scope>NUCLEOTIDE SEQUENCE [LARGE SCALE GENOMIC DNA]</scope>
    <source>
        <strain evidence="4 5">1F146</strain>
    </source>
</reference>
<dbReference type="Pfam" id="PF00497">
    <property type="entry name" value="SBP_bac_3"/>
    <property type="match status" value="1"/>
</dbReference>
<sequence>MSVGSDYPPYHSKELPGYGINAQIVTAAFAEVDIDVEYVHLSTWEEALDSAAQGQFDATALWEYNPQHESSFLISDSVYEINAHLFHSKELNFSWNTVKDLQGYKISALIGGYYGQDFENAEKAKLIKVERVHDETDNVTKLVSGAIDLAPLYTTHFNLIIKQEGLESEKANITYHPQPLFVNSLHLLLPINNPNNLSLIEKFNQGLKIIRKNGTLQSLLNEHLKYL</sequence>
<dbReference type="PANTHER" id="PTHR35936">
    <property type="entry name" value="MEMBRANE-BOUND LYTIC MUREIN TRANSGLYCOSYLASE F"/>
    <property type="match status" value="1"/>
</dbReference>
<gene>
    <name evidence="4" type="ORF">ACED39_08925</name>
</gene>